<dbReference type="RefSeq" id="XP_060435843.1">
    <property type="nucleotide sequence ID" value="XM_060566035.1"/>
</dbReference>
<dbReference type="GeneID" id="85450561"/>
<evidence type="ECO:0000256" key="1">
    <source>
        <dbReference type="SAM" id="MobiDB-lite"/>
    </source>
</evidence>
<sequence length="143" mass="15717">MLVRKTPTILSPAHKLSSEPSDQRPWGRAKTMWGKPPRISWNAAPLFETNVFPHWMDKCKKQFNPKPSEKPPQTLLGEKLNLPSMDHGPPPPALCERVPDATVISFGPSATWDPGRRGFPIPLSRLSPSFGSGLLSAGICPLC</sequence>
<evidence type="ECO:0000313" key="2">
    <source>
        <dbReference type="EMBL" id="KAK1700086.1"/>
    </source>
</evidence>
<dbReference type="AlphaFoldDB" id="A0AAJ0AXF7"/>
<evidence type="ECO:0000313" key="3">
    <source>
        <dbReference type="Proteomes" id="UP001224890"/>
    </source>
</evidence>
<protein>
    <submittedName>
        <fullName evidence="2">Uncharacterized protein</fullName>
    </submittedName>
</protein>
<reference evidence="2" key="1">
    <citation type="submission" date="2021-06" db="EMBL/GenBank/DDBJ databases">
        <title>Comparative genomics, transcriptomics and evolutionary studies reveal genomic signatures of adaptation to plant cell wall in hemibiotrophic fungi.</title>
        <authorList>
            <consortium name="DOE Joint Genome Institute"/>
            <person name="Baroncelli R."/>
            <person name="Diaz J.F."/>
            <person name="Benocci T."/>
            <person name="Peng M."/>
            <person name="Battaglia E."/>
            <person name="Haridas S."/>
            <person name="Andreopoulos W."/>
            <person name="Labutti K."/>
            <person name="Pangilinan J."/>
            <person name="Floch G.L."/>
            <person name="Makela M.R."/>
            <person name="Henrissat B."/>
            <person name="Grigoriev I.V."/>
            <person name="Crouch J.A."/>
            <person name="De Vries R.P."/>
            <person name="Sukno S.A."/>
            <person name="Thon M.R."/>
        </authorList>
    </citation>
    <scope>NUCLEOTIDE SEQUENCE</scope>
    <source>
        <strain evidence="2">CBS 193.32</strain>
    </source>
</reference>
<organism evidence="2 3">
    <name type="scientific">Colletotrichum godetiae</name>
    <dbReference type="NCBI Taxonomy" id="1209918"/>
    <lineage>
        <taxon>Eukaryota</taxon>
        <taxon>Fungi</taxon>
        <taxon>Dikarya</taxon>
        <taxon>Ascomycota</taxon>
        <taxon>Pezizomycotina</taxon>
        <taxon>Sordariomycetes</taxon>
        <taxon>Hypocreomycetidae</taxon>
        <taxon>Glomerellales</taxon>
        <taxon>Glomerellaceae</taxon>
        <taxon>Colletotrichum</taxon>
        <taxon>Colletotrichum acutatum species complex</taxon>
    </lineage>
</organism>
<dbReference type="Proteomes" id="UP001224890">
    <property type="component" value="Unassembled WGS sequence"/>
</dbReference>
<gene>
    <name evidence="2" type="ORF">BDP55DRAFT_216102</name>
</gene>
<keyword evidence="3" id="KW-1185">Reference proteome</keyword>
<comment type="caution">
    <text evidence="2">The sequence shown here is derived from an EMBL/GenBank/DDBJ whole genome shotgun (WGS) entry which is preliminary data.</text>
</comment>
<dbReference type="EMBL" id="JAHMHR010000003">
    <property type="protein sequence ID" value="KAK1700086.1"/>
    <property type="molecule type" value="Genomic_DNA"/>
</dbReference>
<proteinExistence type="predicted"/>
<name>A0AAJ0AXF7_9PEZI</name>
<accession>A0AAJ0AXF7</accession>
<feature type="region of interest" description="Disordered" evidence="1">
    <location>
        <begin position="64"/>
        <end position="93"/>
    </location>
</feature>
<feature type="region of interest" description="Disordered" evidence="1">
    <location>
        <begin position="1"/>
        <end position="34"/>
    </location>
</feature>